<dbReference type="EMBL" id="KI682059">
    <property type="protein sequence ID" value="ETL83332.1"/>
    <property type="molecule type" value="Genomic_DNA"/>
</dbReference>
<dbReference type="Proteomes" id="UP000053236">
    <property type="component" value="Unassembled WGS sequence"/>
</dbReference>
<evidence type="ECO:0000313" key="4">
    <source>
        <dbReference type="EMBL" id="ETM36552.1"/>
    </source>
</evidence>
<evidence type="ECO:0000313" key="2">
    <source>
        <dbReference type="EMBL" id="ETL30103.1"/>
    </source>
</evidence>
<reference evidence="4" key="4">
    <citation type="submission" date="2013-11" db="EMBL/GenBank/DDBJ databases">
        <title>The Genome Sequence of Phytophthora parasitica IAC_01/95.</title>
        <authorList>
            <consortium name="The Broad Institute Genomics Platform"/>
            <person name="Russ C."/>
            <person name="Tyler B."/>
            <person name="Panabieres F."/>
            <person name="Shan W."/>
            <person name="Tripathy S."/>
            <person name="Grunwald N."/>
            <person name="Machado M."/>
            <person name="Johnson C.S."/>
            <person name="Arredondo F."/>
            <person name="Hong C."/>
            <person name="Coffey M."/>
            <person name="Young S.K."/>
            <person name="Zeng Q."/>
            <person name="Gargeya S."/>
            <person name="Fitzgerald M."/>
            <person name="Abouelleil A."/>
            <person name="Alvarado L."/>
            <person name="Chapman S.B."/>
            <person name="Gainer-Dewar J."/>
            <person name="Goldberg J."/>
            <person name="Griggs A."/>
            <person name="Gujja S."/>
            <person name="Hansen M."/>
            <person name="Howarth C."/>
            <person name="Imamovic A."/>
            <person name="Ireland A."/>
            <person name="Larimer J."/>
            <person name="McCowan C."/>
            <person name="Murphy C."/>
            <person name="Pearson M."/>
            <person name="Poon T.W."/>
            <person name="Priest M."/>
            <person name="Roberts A."/>
            <person name="Saif S."/>
            <person name="Shea T."/>
            <person name="Sykes S."/>
            <person name="Wortman J."/>
            <person name="Nusbaum C."/>
            <person name="Birren B."/>
        </authorList>
    </citation>
    <scope>NUCLEOTIDE SEQUENCE [LARGE SCALE GENOMIC DNA]</scope>
    <source>
        <strain evidence="4">IAC_01/95</strain>
    </source>
</reference>
<reference evidence="3" key="1">
    <citation type="submission" date="2013-11" db="EMBL/GenBank/DDBJ databases">
        <title>The Genome Sequence of Phytophthora parasitica CHvinca01.</title>
        <authorList>
            <consortium name="The Broad Institute Genomics Platform"/>
            <person name="Russ C."/>
            <person name="Tyler B."/>
            <person name="Panabieres F."/>
            <person name="Shan W."/>
            <person name="Tripathy S."/>
            <person name="Grunwald N."/>
            <person name="Machado M."/>
            <person name="Johnson C.S."/>
            <person name="Arredondo F."/>
            <person name="Hong C."/>
            <person name="Coffey M."/>
            <person name="Young S.K."/>
            <person name="Zeng Q."/>
            <person name="Gargeya S."/>
            <person name="Fitzgerald M."/>
            <person name="Abouelleil A."/>
            <person name="Alvarado L."/>
            <person name="Chapman S.B."/>
            <person name="Gainer-Dewar J."/>
            <person name="Goldberg J."/>
            <person name="Griggs A."/>
            <person name="Gujja S."/>
            <person name="Hansen M."/>
            <person name="Howarth C."/>
            <person name="Imamovic A."/>
            <person name="Ireland A."/>
            <person name="Larimer J."/>
            <person name="McCowan C."/>
            <person name="Murphy C."/>
            <person name="Pearson M."/>
            <person name="Poon T.W."/>
            <person name="Priest M."/>
            <person name="Roberts A."/>
            <person name="Saif S."/>
            <person name="Shea T."/>
            <person name="Sykes S."/>
            <person name="Wortman J."/>
            <person name="Nusbaum C."/>
            <person name="Birren B."/>
        </authorList>
    </citation>
    <scope>NUCLEOTIDE SEQUENCE [LARGE SCALE GENOMIC DNA]</scope>
    <source>
        <strain evidence="3">CHvinca01</strain>
    </source>
</reference>
<evidence type="ECO:0000313" key="1">
    <source>
        <dbReference type="EMBL" id="ETK76667.1"/>
    </source>
</evidence>
<dbReference type="EMBL" id="KI675361">
    <property type="protein sequence ID" value="ETL30103.1"/>
    <property type="molecule type" value="Genomic_DNA"/>
</dbReference>
<sequence length="46" mass="4901">PNDHPVYLLTSGLGKQLRTALDSHRRGNTAANTVELAVDTAEKAAK</sequence>
<dbReference type="EMBL" id="KI688579">
    <property type="protein sequence ID" value="ETK76667.1"/>
    <property type="molecule type" value="Genomic_DNA"/>
</dbReference>
<dbReference type="AlphaFoldDB" id="W2G0X2"/>
<dbReference type="EMBL" id="KI695302">
    <property type="protein sequence ID" value="ETM36552.1"/>
    <property type="molecule type" value="Genomic_DNA"/>
</dbReference>
<accession>W2G0X2</accession>
<dbReference type="Proteomes" id="UP000053864">
    <property type="component" value="Unassembled WGS sequence"/>
</dbReference>
<evidence type="ECO:0000313" key="3">
    <source>
        <dbReference type="EMBL" id="ETL83332.1"/>
    </source>
</evidence>
<feature type="non-terminal residue" evidence="1">
    <location>
        <position position="1"/>
    </location>
</feature>
<gene>
    <name evidence="4" type="ORF">L914_16787</name>
    <name evidence="1" type="ORF">L915_16975</name>
    <name evidence="2" type="ORF">L916_16874</name>
    <name evidence="3" type="ORF">L917_16704</name>
</gene>
<organism evidence="1">
    <name type="scientific">Phytophthora nicotianae</name>
    <name type="common">Potato buckeye rot agent</name>
    <name type="synonym">Phytophthora parasitica</name>
    <dbReference type="NCBI Taxonomy" id="4792"/>
    <lineage>
        <taxon>Eukaryota</taxon>
        <taxon>Sar</taxon>
        <taxon>Stramenopiles</taxon>
        <taxon>Oomycota</taxon>
        <taxon>Peronosporomycetes</taxon>
        <taxon>Peronosporales</taxon>
        <taxon>Peronosporaceae</taxon>
        <taxon>Phytophthora</taxon>
    </lineage>
</organism>
<dbReference type="Proteomes" id="UP000054532">
    <property type="component" value="Unassembled WGS sequence"/>
</dbReference>
<name>W2G0X2_PHYNI</name>
<protein>
    <submittedName>
        <fullName evidence="1">Uncharacterized protein</fullName>
    </submittedName>
</protein>
<proteinExistence type="predicted"/>
<reference evidence="2" key="3">
    <citation type="submission" date="2013-11" db="EMBL/GenBank/DDBJ databases">
        <title>The Genome Sequence of Phytophthora parasitica CJ05E6.</title>
        <authorList>
            <consortium name="The Broad Institute Genomics Platform"/>
            <person name="Russ C."/>
            <person name="Tyler B."/>
            <person name="Panabieres F."/>
            <person name="Shan W."/>
            <person name="Tripathy S."/>
            <person name="Grunwald N."/>
            <person name="Machado M."/>
            <person name="Johnson C.S."/>
            <person name="Arredondo F."/>
            <person name="Hong C."/>
            <person name="Coffey M."/>
            <person name="Young S.K."/>
            <person name="Zeng Q."/>
            <person name="Gargeya S."/>
            <person name="Fitzgerald M."/>
            <person name="Abouelleil A."/>
            <person name="Alvarado L."/>
            <person name="Chapman S.B."/>
            <person name="Gainer-Dewar J."/>
            <person name="Goldberg J."/>
            <person name="Griggs A."/>
            <person name="Gujja S."/>
            <person name="Hansen M."/>
            <person name="Howarth C."/>
            <person name="Imamovic A."/>
            <person name="Ireland A."/>
            <person name="Larimer J."/>
            <person name="McCowan C."/>
            <person name="Murphy C."/>
            <person name="Pearson M."/>
            <person name="Poon T.W."/>
            <person name="Priest M."/>
            <person name="Roberts A."/>
            <person name="Saif S."/>
            <person name="Shea T."/>
            <person name="Sykes S."/>
            <person name="Wortman J."/>
            <person name="Nusbaum C."/>
            <person name="Birren B."/>
        </authorList>
    </citation>
    <scope>NUCLEOTIDE SEQUENCE [LARGE SCALE GENOMIC DNA]</scope>
    <source>
        <strain evidence="2">CJ05E6</strain>
    </source>
</reference>
<dbReference type="Proteomes" id="UP000054423">
    <property type="component" value="Unassembled WGS sequence"/>
</dbReference>
<reference evidence="1" key="2">
    <citation type="submission" date="2013-11" db="EMBL/GenBank/DDBJ databases">
        <title>The Genome Sequence of Phytophthora parasitica CJ02B3.</title>
        <authorList>
            <consortium name="The Broad Institute Genomics Platform"/>
            <person name="Russ C."/>
            <person name="Tyler B."/>
            <person name="Panabieres F."/>
            <person name="Shan W."/>
            <person name="Tripathy S."/>
            <person name="Grunwald N."/>
            <person name="Machado M."/>
            <person name="Johnson C.S."/>
            <person name="Arredondo F."/>
            <person name="Hong C."/>
            <person name="Coffey M."/>
            <person name="Young S.K."/>
            <person name="Zeng Q."/>
            <person name="Gargeya S."/>
            <person name="Fitzgerald M."/>
            <person name="Abouelleil A."/>
            <person name="Alvarado L."/>
            <person name="Chapman S.B."/>
            <person name="Gainer-Dewar J."/>
            <person name="Goldberg J."/>
            <person name="Griggs A."/>
            <person name="Gujja S."/>
            <person name="Hansen M."/>
            <person name="Howarth C."/>
            <person name="Imamovic A."/>
            <person name="Ireland A."/>
            <person name="Larimer J."/>
            <person name="McCowan C."/>
            <person name="Murphy C."/>
            <person name="Pearson M."/>
            <person name="Poon T.W."/>
            <person name="Priest M."/>
            <person name="Roberts A."/>
            <person name="Saif S."/>
            <person name="Shea T."/>
            <person name="Sykes S."/>
            <person name="Wortman J."/>
            <person name="Nusbaum C."/>
            <person name="Birren B."/>
        </authorList>
    </citation>
    <scope>NUCLEOTIDE SEQUENCE [LARGE SCALE GENOMIC DNA]</scope>
    <source>
        <strain evidence="1">CJ02B3</strain>
    </source>
</reference>